<proteinExistence type="predicted"/>
<feature type="compositionally biased region" description="Basic residues" evidence="1">
    <location>
        <begin position="62"/>
        <end position="78"/>
    </location>
</feature>
<dbReference type="SMR" id="A0A4P7MXQ8"/>
<feature type="compositionally biased region" description="Polar residues" evidence="1">
    <location>
        <begin position="1"/>
        <end position="10"/>
    </location>
</feature>
<sequence>MVSVSNPNKPSKNRLAARAAKGKKVQQKSSAEGKLSRVEKAATKRGARPGLLPTSGPGAKLSSKKARKLERKMAHAMKRKMEADGEVEMKDVTEKKTTKSKDGEPTTEEMEVDIS</sequence>
<evidence type="ECO:0000313" key="3">
    <source>
        <dbReference type="Proteomes" id="UP000294847"/>
    </source>
</evidence>
<feature type="compositionally biased region" description="Acidic residues" evidence="1">
    <location>
        <begin position="105"/>
        <end position="115"/>
    </location>
</feature>
<reference evidence="2 3" key="1">
    <citation type="journal article" date="2019" name="Mol. Biol. Evol.">
        <title>Blast fungal genomes show frequent chromosomal changes, gene gains and losses, and effector gene turnover.</title>
        <authorList>
            <person name="Gomez Luciano L.B."/>
            <person name="Jason Tsai I."/>
            <person name="Chuma I."/>
            <person name="Tosa Y."/>
            <person name="Chen Y.H."/>
            <person name="Li J.Y."/>
            <person name="Li M.Y."/>
            <person name="Jade Lu M.Y."/>
            <person name="Nakayashiki H."/>
            <person name="Li W.H."/>
        </authorList>
    </citation>
    <scope>NUCLEOTIDE SEQUENCE [LARGE SCALE GENOMIC DNA]</scope>
    <source>
        <strain evidence="2">MZ5-1-6</strain>
    </source>
</reference>
<feature type="compositionally biased region" description="Basic and acidic residues" evidence="1">
    <location>
        <begin position="79"/>
        <end position="104"/>
    </location>
</feature>
<dbReference type="EMBL" id="CP034204">
    <property type="protein sequence ID" value="QBZ54838.1"/>
    <property type="molecule type" value="Genomic_DNA"/>
</dbReference>
<feature type="region of interest" description="Disordered" evidence="1">
    <location>
        <begin position="1"/>
        <end position="115"/>
    </location>
</feature>
<dbReference type="OMA" id="QRKNAIN"/>
<evidence type="ECO:0000256" key="1">
    <source>
        <dbReference type="SAM" id="MobiDB-lite"/>
    </source>
</evidence>
<dbReference type="Proteomes" id="UP000294847">
    <property type="component" value="Chromosome 1"/>
</dbReference>
<protein>
    <submittedName>
        <fullName evidence="2">Uncharacterized protein</fullName>
    </submittedName>
</protein>
<dbReference type="AlphaFoldDB" id="A0A4P7MXQ8"/>
<organism evidence="2 3">
    <name type="scientific">Pyricularia oryzae</name>
    <name type="common">Rice blast fungus</name>
    <name type="synonym">Magnaporthe oryzae</name>
    <dbReference type="NCBI Taxonomy" id="318829"/>
    <lineage>
        <taxon>Eukaryota</taxon>
        <taxon>Fungi</taxon>
        <taxon>Dikarya</taxon>
        <taxon>Ascomycota</taxon>
        <taxon>Pezizomycotina</taxon>
        <taxon>Sordariomycetes</taxon>
        <taxon>Sordariomycetidae</taxon>
        <taxon>Magnaporthales</taxon>
        <taxon>Pyriculariaceae</taxon>
        <taxon>Pyricularia</taxon>
    </lineage>
</organism>
<dbReference type="VEuPathDB" id="FungiDB:M_BR32_EuGene_00118261"/>
<name>A0A4P7MXQ8_PYROR</name>
<evidence type="ECO:0000313" key="2">
    <source>
        <dbReference type="EMBL" id="QBZ54838.1"/>
    </source>
</evidence>
<gene>
    <name evidence="2" type="ORF">PoMZ_10548</name>
</gene>
<accession>A0A4P7MXQ8</accession>